<name>A0A151RVH6_CAJCA</name>
<dbReference type="PANTHER" id="PTHR10992">
    <property type="entry name" value="METHYLESTERASE FAMILY MEMBER"/>
    <property type="match status" value="1"/>
</dbReference>
<dbReference type="Proteomes" id="UP000075243">
    <property type="component" value="Unassembled WGS sequence"/>
</dbReference>
<dbReference type="PANTHER" id="PTHR10992:SF1077">
    <property type="entry name" value="ALPHA_BETA FOLD HYDROLASE"/>
    <property type="match status" value="1"/>
</dbReference>
<organism evidence="3 4">
    <name type="scientific">Cajanus cajan</name>
    <name type="common">Pigeon pea</name>
    <name type="synonym">Cajanus indicus</name>
    <dbReference type="NCBI Taxonomy" id="3821"/>
    <lineage>
        <taxon>Eukaryota</taxon>
        <taxon>Viridiplantae</taxon>
        <taxon>Streptophyta</taxon>
        <taxon>Embryophyta</taxon>
        <taxon>Tracheophyta</taxon>
        <taxon>Spermatophyta</taxon>
        <taxon>Magnoliopsida</taxon>
        <taxon>eudicotyledons</taxon>
        <taxon>Gunneridae</taxon>
        <taxon>Pentapetalae</taxon>
        <taxon>rosids</taxon>
        <taxon>fabids</taxon>
        <taxon>Fabales</taxon>
        <taxon>Fabaceae</taxon>
        <taxon>Papilionoideae</taxon>
        <taxon>50 kb inversion clade</taxon>
        <taxon>NPAAA clade</taxon>
        <taxon>indigoferoid/millettioid clade</taxon>
        <taxon>Phaseoleae</taxon>
        <taxon>Cajanus</taxon>
    </lineage>
</organism>
<dbReference type="AlphaFoldDB" id="A0A151RVH6"/>
<dbReference type="Gene3D" id="3.40.50.1820">
    <property type="entry name" value="alpha/beta hydrolase"/>
    <property type="match status" value="1"/>
</dbReference>
<dbReference type="OMA" id="IAMEKYP"/>
<keyword evidence="1" id="KW-0732">Signal</keyword>
<dbReference type="GO" id="GO:0009694">
    <property type="term" value="P:jasmonic acid metabolic process"/>
    <property type="evidence" value="ECO:0007669"/>
    <property type="project" value="TreeGrafter"/>
</dbReference>
<dbReference type="GO" id="GO:0080031">
    <property type="term" value="F:methyl salicylate esterase activity"/>
    <property type="evidence" value="ECO:0007669"/>
    <property type="project" value="TreeGrafter"/>
</dbReference>
<dbReference type="InterPro" id="IPR000073">
    <property type="entry name" value="AB_hydrolase_1"/>
</dbReference>
<feature type="chain" id="PRO_5007588138" evidence="1">
    <location>
        <begin position="26"/>
        <end position="290"/>
    </location>
</feature>
<reference evidence="3" key="1">
    <citation type="journal article" date="2012" name="Nat. Biotechnol.">
        <title>Draft genome sequence of pigeonpea (Cajanus cajan), an orphan legume crop of resource-poor farmers.</title>
        <authorList>
            <person name="Varshney R.K."/>
            <person name="Chen W."/>
            <person name="Li Y."/>
            <person name="Bharti A.K."/>
            <person name="Saxena R.K."/>
            <person name="Schlueter J.A."/>
            <person name="Donoghue M.T."/>
            <person name="Azam S."/>
            <person name="Fan G."/>
            <person name="Whaley A.M."/>
            <person name="Farmer A.D."/>
            <person name="Sheridan J."/>
            <person name="Iwata A."/>
            <person name="Tuteja R."/>
            <person name="Penmetsa R.V."/>
            <person name="Wu W."/>
            <person name="Upadhyaya H.D."/>
            <person name="Yang S.P."/>
            <person name="Shah T."/>
            <person name="Saxena K.B."/>
            <person name="Michael T."/>
            <person name="McCombie W.R."/>
            <person name="Yang B."/>
            <person name="Zhang G."/>
            <person name="Yang H."/>
            <person name="Wang J."/>
            <person name="Spillane C."/>
            <person name="Cook D.R."/>
            <person name="May G.D."/>
            <person name="Xu X."/>
            <person name="Jackson S.A."/>
        </authorList>
    </citation>
    <scope>NUCLEOTIDE SEQUENCE [LARGE SCALE GENOMIC DNA]</scope>
</reference>
<evidence type="ECO:0000259" key="2">
    <source>
        <dbReference type="Pfam" id="PF12697"/>
    </source>
</evidence>
<sequence length="290" mass="32529">MKMLQQERYFVVILLLLFHCLCVNGKHFVLVHGALHGAWCWYKVATHLKSSGHDVTTLDMAASGINPRKMEDVDSVAKYHEPLITFMASLPPNEKVILVGHSLGGLSVSIAMEEYPQKISVAVFITATVVSRNLTFTAFSQEIRRRCGRRSEKDYFIWDGPNKAPILSSFGVELLTSRAYQLSPAEDLTLAISLVRPLPPFMNDVKLLTEQTAVTKNKNGRVSKVYIISEKDNSLTEDIQRWIIESTGPYAEVIVIKDSDHMVMFSKPEKLSSELLKIAAVKEESTKDCL</sequence>
<evidence type="ECO:0000313" key="3">
    <source>
        <dbReference type="EMBL" id="KYP46540.1"/>
    </source>
</evidence>
<feature type="domain" description="AB hydrolase-1" evidence="2">
    <location>
        <begin position="28"/>
        <end position="271"/>
    </location>
</feature>
<dbReference type="Gramene" id="C.cajan_32285.t">
    <property type="protein sequence ID" value="C.cajan_32285.t"/>
    <property type="gene ID" value="C.cajan_32285"/>
</dbReference>
<proteinExistence type="predicted"/>
<dbReference type="SUPFAM" id="SSF53474">
    <property type="entry name" value="alpha/beta-Hydrolases"/>
    <property type="match status" value="1"/>
</dbReference>
<evidence type="ECO:0000313" key="4">
    <source>
        <dbReference type="Proteomes" id="UP000075243"/>
    </source>
</evidence>
<gene>
    <name evidence="3" type="ORF">KK1_031892</name>
</gene>
<dbReference type="EMBL" id="KQ483555">
    <property type="protein sequence ID" value="KYP46540.1"/>
    <property type="molecule type" value="Genomic_DNA"/>
</dbReference>
<evidence type="ECO:0000256" key="1">
    <source>
        <dbReference type="SAM" id="SignalP"/>
    </source>
</evidence>
<dbReference type="InterPro" id="IPR029058">
    <property type="entry name" value="AB_hydrolase_fold"/>
</dbReference>
<dbReference type="InterPro" id="IPR045889">
    <property type="entry name" value="MES/HNL"/>
</dbReference>
<dbReference type="GO" id="GO:0080030">
    <property type="term" value="F:methyl indole-3-acetate esterase activity"/>
    <property type="evidence" value="ECO:0007669"/>
    <property type="project" value="TreeGrafter"/>
</dbReference>
<accession>A0A151RVH6</accession>
<protein>
    <submittedName>
        <fullName evidence="3">Polyneuridine-aldehyde esterase</fullName>
    </submittedName>
</protein>
<feature type="signal peptide" evidence="1">
    <location>
        <begin position="1"/>
        <end position="25"/>
    </location>
</feature>
<keyword evidence="4" id="KW-1185">Reference proteome</keyword>
<dbReference type="Pfam" id="PF12697">
    <property type="entry name" value="Abhydrolase_6"/>
    <property type="match status" value="1"/>
</dbReference>
<dbReference type="GO" id="GO:0009696">
    <property type="term" value="P:salicylic acid metabolic process"/>
    <property type="evidence" value="ECO:0007669"/>
    <property type="project" value="TreeGrafter"/>
</dbReference>
<dbReference type="GO" id="GO:0080032">
    <property type="term" value="F:methyl jasmonate esterase activity"/>
    <property type="evidence" value="ECO:0007669"/>
    <property type="project" value="TreeGrafter"/>
</dbReference>